<reference evidence="7" key="1">
    <citation type="submission" date="2022-08" db="UniProtKB">
        <authorList>
            <consortium name="EnsemblMetazoa"/>
        </authorList>
    </citation>
    <scope>IDENTIFICATION</scope>
    <source>
        <strain evidence="7">Israel</strain>
    </source>
</reference>
<dbReference type="VEuPathDB" id="VectorBase:PPAI002247"/>
<dbReference type="GO" id="GO:0032981">
    <property type="term" value="P:mitochondrial respiratory chain complex I assembly"/>
    <property type="evidence" value="ECO:0007669"/>
    <property type="project" value="TreeGrafter"/>
</dbReference>
<dbReference type="CDD" id="cd02440">
    <property type="entry name" value="AdoMet_MTases"/>
    <property type="match status" value="1"/>
</dbReference>
<dbReference type="InterPro" id="IPR050602">
    <property type="entry name" value="Malonyl-ACP_OMT"/>
</dbReference>
<keyword evidence="2" id="KW-0808">Transferase</keyword>
<dbReference type="AlphaFoldDB" id="A0A1B0D4A9"/>
<dbReference type="PANTHER" id="PTHR13090:SF1">
    <property type="entry name" value="ARGININE-HYDROXYLASE NDUFAF5, MITOCHONDRIAL"/>
    <property type="match status" value="1"/>
</dbReference>
<dbReference type="SUPFAM" id="SSF53335">
    <property type="entry name" value="S-adenosyl-L-methionine-dependent methyltransferases"/>
    <property type="match status" value="1"/>
</dbReference>
<evidence type="ECO:0000313" key="8">
    <source>
        <dbReference type="Proteomes" id="UP000092462"/>
    </source>
</evidence>
<proteinExistence type="predicted"/>
<dbReference type="EMBL" id="AJVK01011335">
    <property type="status" value="NOT_ANNOTATED_CDS"/>
    <property type="molecule type" value="Genomic_DNA"/>
</dbReference>
<organism evidence="7 8">
    <name type="scientific">Phlebotomus papatasi</name>
    <name type="common">Sandfly</name>
    <dbReference type="NCBI Taxonomy" id="29031"/>
    <lineage>
        <taxon>Eukaryota</taxon>
        <taxon>Metazoa</taxon>
        <taxon>Ecdysozoa</taxon>
        <taxon>Arthropoda</taxon>
        <taxon>Hexapoda</taxon>
        <taxon>Insecta</taxon>
        <taxon>Pterygota</taxon>
        <taxon>Neoptera</taxon>
        <taxon>Endopterygota</taxon>
        <taxon>Diptera</taxon>
        <taxon>Nematocera</taxon>
        <taxon>Psychodoidea</taxon>
        <taxon>Psychodidae</taxon>
        <taxon>Phlebotomus</taxon>
        <taxon>Phlebotomus</taxon>
    </lineage>
</organism>
<dbReference type="Gene3D" id="3.40.50.150">
    <property type="entry name" value="Vaccinia Virus protein VP39"/>
    <property type="match status" value="1"/>
</dbReference>
<dbReference type="Proteomes" id="UP000092462">
    <property type="component" value="Unassembled WGS sequence"/>
</dbReference>
<dbReference type="EnsemblMetazoa" id="PPAI002247-RA">
    <property type="protein sequence ID" value="PPAI002247-PA"/>
    <property type="gene ID" value="PPAI002247"/>
</dbReference>
<feature type="domain" description="Methyltransferase type 11" evidence="6">
    <location>
        <begin position="96"/>
        <end position="190"/>
    </location>
</feature>
<sequence length="313" mass="35402">MYFTIQNNLLSVLSMTRGPLGLLKHFKNNLQSCHCPNTRKFSFDPVNIFDRNAKRIQRERAANSQDVELYDYIKDEVGYRLADRVFDVKKKFNVCVDLGASRGFVSKHILADTVEHLIMCEMSPTMLKQAESTPGVKVTKTEVDEEVFSENIADESVDLVISNLSLHWINDLPGCFVRIMKCLKPDGVFMASLFGGETLYELRSALHLAEMERKDEIVVGYPSMFELMWDLKGMAENNAAFNRSLHLYRESLIAASAIYDDMYKKPDGGVSATFQVIYLVAWKPSPNQPKALPRGSGKVSLKDLDKVVEGKIK</sequence>
<evidence type="ECO:0000256" key="1">
    <source>
        <dbReference type="ARBA" id="ARBA00022603"/>
    </source>
</evidence>
<evidence type="ECO:0000256" key="2">
    <source>
        <dbReference type="ARBA" id="ARBA00022679"/>
    </source>
</evidence>
<dbReference type="GO" id="GO:0008757">
    <property type="term" value="F:S-adenosylmethionine-dependent methyltransferase activity"/>
    <property type="evidence" value="ECO:0007669"/>
    <property type="project" value="InterPro"/>
</dbReference>
<dbReference type="Pfam" id="PF08241">
    <property type="entry name" value="Methyltransf_11"/>
    <property type="match status" value="1"/>
</dbReference>
<dbReference type="GO" id="GO:0032259">
    <property type="term" value="P:methylation"/>
    <property type="evidence" value="ECO:0007669"/>
    <property type="project" value="UniProtKB-KW"/>
</dbReference>
<evidence type="ECO:0000256" key="3">
    <source>
        <dbReference type="ARBA" id="ARBA00040937"/>
    </source>
</evidence>
<dbReference type="InterPro" id="IPR029063">
    <property type="entry name" value="SAM-dependent_MTases_sf"/>
</dbReference>
<accession>A0A1B0D4A9</accession>
<evidence type="ECO:0000259" key="6">
    <source>
        <dbReference type="Pfam" id="PF08241"/>
    </source>
</evidence>
<keyword evidence="8" id="KW-1185">Reference proteome</keyword>
<dbReference type="GO" id="GO:0005739">
    <property type="term" value="C:mitochondrion"/>
    <property type="evidence" value="ECO:0007669"/>
    <property type="project" value="TreeGrafter"/>
</dbReference>
<name>A0A1B0D4A9_PHLPP</name>
<dbReference type="VEuPathDB" id="VectorBase:PPAPM1_000992"/>
<evidence type="ECO:0000256" key="4">
    <source>
        <dbReference type="ARBA" id="ARBA00041833"/>
    </source>
</evidence>
<dbReference type="EMBL" id="AJVK01011336">
    <property type="status" value="NOT_ANNOTATED_CDS"/>
    <property type="molecule type" value="Genomic_DNA"/>
</dbReference>
<dbReference type="InterPro" id="IPR013216">
    <property type="entry name" value="Methyltransf_11"/>
</dbReference>
<evidence type="ECO:0000256" key="5">
    <source>
        <dbReference type="ARBA" id="ARBA00042549"/>
    </source>
</evidence>
<keyword evidence="1" id="KW-0489">Methyltransferase</keyword>
<evidence type="ECO:0000313" key="7">
    <source>
        <dbReference type="EnsemblMetazoa" id="PPAI002247-PA"/>
    </source>
</evidence>
<dbReference type="PANTHER" id="PTHR13090">
    <property type="entry name" value="ARGININE-HYDROXYLASE NDUFAF5, MITOCHONDRIAL"/>
    <property type="match status" value="1"/>
</dbReference>
<protein>
    <recommendedName>
        <fullName evidence="3">Arginine-hydroxylase NDUFAF5, mitochondrial</fullName>
    </recommendedName>
    <alternativeName>
        <fullName evidence="4">NADH dehydrogenase [ubiquinone] 1 alpha subcomplex assembly factor 5</fullName>
    </alternativeName>
    <alternativeName>
        <fullName evidence="5">Putative methyltransferase NDUFAF5</fullName>
    </alternativeName>
</protein>